<dbReference type="NCBIfam" id="TIGR00732">
    <property type="entry name" value="dprA"/>
    <property type="match status" value="1"/>
</dbReference>
<sequence>MNDYEIWFACAKLSYNIKNKLINKFKNVQNIWYYSTHDEKCTYMNEKIKNALVCAWNKENIKFIKNKINKENINVVTITDELYPKALKEYNDSPYMLFYKGDINTLNKNKCVSIVGSRECSEYGVNITNIICNDLSKNNINIISGMARGIDSISHKKCIENNSYTCAILGSGIDVIYPRENKNIYDEIIKNGCVISQFLPGTKPYAYNFPIRNKIISGLSEVVVVIEGSEKSGTLITASSALEQGKDVIAVPGNVFSKQSKGTNKLIKDGAYIFTEMKDIYEILNMNYIKNSLDYNNKMTTMENKVYNKINNTPIHFDEVLRLTNIDIKQLYEVLFELQLKDEIMCLSGNYYVRNNKTV</sequence>
<evidence type="ECO:0000256" key="1">
    <source>
        <dbReference type="ARBA" id="ARBA00006525"/>
    </source>
</evidence>
<comment type="similarity">
    <text evidence="1">Belongs to the DprA/Smf family.</text>
</comment>
<comment type="caution">
    <text evidence="4">The sequence shown here is derived from an EMBL/GenBank/DDBJ whole genome shotgun (WGS) entry which is preliminary data.</text>
</comment>
<dbReference type="InterPro" id="IPR057666">
    <property type="entry name" value="DrpA_SLOG"/>
</dbReference>
<dbReference type="Pfam" id="PF02481">
    <property type="entry name" value="DNA_processg_A"/>
    <property type="match status" value="1"/>
</dbReference>
<dbReference type="RefSeq" id="WP_039252886.1">
    <property type="nucleotide sequence ID" value="NZ_JENJ01000007.1"/>
</dbReference>
<protein>
    <submittedName>
        <fullName evidence="4">DNA processing protein DprA</fullName>
    </submittedName>
</protein>
<dbReference type="InterPro" id="IPR003488">
    <property type="entry name" value="DprA"/>
</dbReference>
<dbReference type="SUPFAM" id="SSF102405">
    <property type="entry name" value="MCP/YpsA-like"/>
    <property type="match status" value="1"/>
</dbReference>
<dbReference type="PANTHER" id="PTHR43022">
    <property type="entry name" value="PROTEIN SMF"/>
    <property type="match status" value="1"/>
</dbReference>
<feature type="domain" description="DprA winged helix" evidence="3">
    <location>
        <begin position="303"/>
        <end position="350"/>
    </location>
</feature>
<evidence type="ECO:0000313" key="4">
    <source>
        <dbReference type="EMBL" id="KGM97743.1"/>
    </source>
</evidence>
<dbReference type="Gene3D" id="1.10.10.10">
    <property type="entry name" value="Winged helix-like DNA-binding domain superfamily/Winged helix DNA-binding domain"/>
    <property type="match status" value="1"/>
</dbReference>
<gene>
    <name evidence="4" type="ORF">Z968_02545</name>
</gene>
<organism evidence="4 5">
    <name type="scientific">Clostridium novyi A str. 4552</name>
    <dbReference type="NCBI Taxonomy" id="1444289"/>
    <lineage>
        <taxon>Bacteria</taxon>
        <taxon>Bacillati</taxon>
        <taxon>Bacillota</taxon>
        <taxon>Clostridia</taxon>
        <taxon>Eubacteriales</taxon>
        <taxon>Clostridiaceae</taxon>
        <taxon>Clostridium</taxon>
    </lineage>
</organism>
<accession>A0A0A0IB75</accession>
<evidence type="ECO:0000259" key="2">
    <source>
        <dbReference type="Pfam" id="PF02481"/>
    </source>
</evidence>
<dbReference type="Proteomes" id="UP000030012">
    <property type="component" value="Unassembled WGS sequence"/>
</dbReference>
<proteinExistence type="inferred from homology"/>
<dbReference type="InterPro" id="IPR041614">
    <property type="entry name" value="DprA_WH"/>
</dbReference>
<dbReference type="Pfam" id="PF17782">
    <property type="entry name" value="WHD_DprA"/>
    <property type="match status" value="1"/>
</dbReference>
<dbReference type="Gene3D" id="3.40.50.450">
    <property type="match status" value="1"/>
</dbReference>
<dbReference type="GO" id="GO:0009294">
    <property type="term" value="P:DNA-mediated transformation"/>
    <property type="evidence" value="ECO:0007669"/>
    <property type="project" value="InterPro"/>
</dbReference>
<feature type="domain" description="Smf/DprA SLOG" evidence="2">
    <location>
        <begin position="75"/>
        <end position="284"/>
    </location>
</feature>
<dbReference type="InterPro" id="IPR036388">
    <property type="entry name" value="WH-like_DNA-bd_sf"/>
</dbReference>
<name>A0A0A0IB75_CLONO</name>
<dbReference type="OrthoDB" id="9785707at2"/>
<dbReference type="AlphaFoldDB" id="A0A0A0IB75"/>
<reference evidence="4 5" key="1">
    <citation type="submission" date="2014-01" db="EMBL/GenBank/DDBJ databases">
        <title>Plasmidome dynamics in the species complex Clostridium novyi sensu lato converts strains of independent lineages into distinctly different pathogens.</title>
        <authorList>
            <person name="Skarin H."/>
            <person name="Segerman B."/>
        </authorList>
    </citation>
    <scope>NUCLEOTIDE SEQUENCE [LARGE SCALE GENOMIC DNA]</scope>
    <source>
        <strain evidence="4 5">4552</strain>
    </source>
</reference>
<dbReference type="EMBL" id="JENJ01000007">
    <property type="protein sequence ID" value="KGM97743.1"/>
    <property type="molecule type" value="Genomic_DNA"/>
</dbReference>
<evidence type="ECO:0000313" key="5">
    <source>
        <dbReference type="Proteomes" id="UP000030012"/>
    </source>
</evidence>
<evidence type="ECO:0000259" key="3">
    <source>
        <dbReference type="Pfam" id="PF17782"/>
    </source>
</evidence>
<dbReference type="PANTHER" id="PTHR43022:SF1">
    <property type="entry name" value="PROTEIN SMF"/>
    <property type="match status" value="1"/>
</dbReference>